<reference evidence="2 3" key="1">
    <citation type="submission" date="2017-11" db="EMBL/GenBank/DDBJ databases">
        <title>De novo assembly and phasing of dikaryotic genomes from two isolates of Puccinia coronata f. sp. avenae, the causal agent of oat crown rust.</title>
        <authorList>
            <person name="Miller M.E."/>
            <person name="Zhang Y."/>
            <person name="Omidvar V."/>
            <person name="Sperschneider J."/>
            <person name="Schwessinger B."/>
            <person name="Raley C."/>
            <person name="Palmer J.M."/>
            <person name="Garnica D."/>
            <person name="Upadhyaya N."/>
            <person name="Rathjen J."/>
            <person name="Taylor J.M."/>
            <person name="Park R.F."/>
            <person name="Dodds P.N."/>
            <person name="Hirsch C.D."/>
            <person name="Kianian S.F."/>
            <person name="Figueroa M."/>
        </authorList>
    </citation>
    <scope>NUCLEOTIDE SEQUENCE [LARGE SCALE GENOMIC DNA]</scope>
    <source>
        <strain evidence="2">12NC29</strain>
    </source>
</reference>
<comment type="caution">
    <text evidence="2">The sequence shown here is derived from an EMBL/GenBank/DDBJ whole genome shotgun (WGS) entry which is preliminary data.</text>
</comment>
<accession>A0A2N5UU95</accession>
<name>A0A2N5UU95_9BASI</name>
<organism evidence="2 3">
    <name type="scientific">Puccinia coronata f. sp. avenae</name>
    <dbReference type="NCBI Taxonomy" id="200324"/>
    <lineage>
        <taxon>Eukaryota</taxon>
        <taxon>Fungi</taxon>
        <taxon>Dikarya</taxon>
        <taxon>Basidiomycota</taxon>
        <taxon>Pucciniomycotina</taxon>
        <taxon>Pucciniomycetes</taxon>
        <taxon>Pucciniales</taxon>
        <taxon>Pucciniaceae</taxon>
        <taxon>Puccinia</taxon>
    </lineage>
</organism>
<dbReference type="Proteomes" id="UP000235388">
    <property type="component" value="Unassembled WGS sequence"/>
</dbReference>
<sequence>MLSDSHTKNEAFSLSTRRLQMKPRKRHNHRFEEDNMQSLESVGRVRILKLRL</sequence>
<dbReference type="EMBL" id="PGCJ01000170">
    <property type="protein sequence ID" value="PLW41331.1"/>
    <property type="molecule type" value="Genomic_DNA"/>
</dbReference>
<gene>
    <name evidence="2" type="ORF">PCANC_17336</name>
</gene>
<dbReference type="AlphaFoldDB" id="A0A2N5UU95"/>
<proteinExistence type="predicted"/>
<evidence type="ECO:0000313" key="3">
    <source>
        <dbReference type="Proteomes" id="UP000235388"/>
    </source>
</evidence>
<evidence type="ECO:0000313" key="2">
    <source>
        <dbReference type="EMBL" id="PLW41331.1"/>
    </source>
</evidence>
<keyword evidence="3" id="KW-1185">Reference proteome</keyword>
<evidence type="ECO:0000256" key="1">
    <source>
        <dbReference type="SAM" id="MobiDB-lite"/>
    </source>
</evidence>
<protein>
    <submittedName>
        <fullName evidence="2">Uncharacterized protein</fullName>
    </submittedName>
</protein>
<feature type="region of interest" description="Disordered" evidence="1">
    <location>
        <begin position="1"/>
        <end position="35"/>
    </location>
</feature>
<feature type="compositionally biased region" description="Basic residues" evidence="1">
    <location>
        <begin position="19"/>
        <end position="29"/>
    </location>
</feature>